<reference evidence="6 7" key="1">
    <citation type="submission" date="2020-01" db="EMBL/GenBank/DDBJ databases">
        <title>Anaeroalcalibacter tamaniensis gen. nov., sp. nov., moderately halophilic strictly anaerobic fermenter bacterium from mud volcano of Taman peninsula.</title>
        <authorList>
            <person name="Frolova A."/>
            <person name="Merkel A.Y."/>
            <person name="Slobodkin A.I."/>
        </authorList>
    </citation>
    <scope>NUCLEOTIDE SEQUENCE [LARGE SCALE GENOMIC DNA]</scope>
    <source>
        <strain evidence="6 7">F-3ap</strain>
    </source>
</reference>
<evidence type="ECO:0000256" key="2">
    <source>
        <dbReference type="ARBA" id="ARBA00022801"/>
    </source>
</evidence>
<dbReference type="InterPro" id="IPR029149">
    <property type="entry name" value="Creatin/AminoP/Spt16_N"/>
</dbReference>
<evidence type="ECO:0000256" key="3">
    <source>
        <dbReference type="RuleBase" id="RU000590"/>
    </source>
</evidence>
<dbReference type="SUPFAM" id="SSF53092">
    <property type="entry name" value="Creatinase/prolidase N-terminal domain"/>
    <property type="match status" value="1"/>
</dbReference>
<accession>A0A7X5HTQ9</accession>
<dbReference type="InterPro" id="IPR001131">
    <property type="entry name" value="Peptidase_M24B_aminopep-P_CS"/>
</dbReference>
<dbReference type="Pfam" id="PF01321">
    <property type="entry name" value="Creatinase_N"/>
    <property type="match status" value="1"/>
</dbReference>
<dbReference type="PROSITE" id="PS00491">
    <property type="entry name" value="PROLINE_PEPTIDASE"/>
    <property type="match status" value="1"/>
</dbReference>
<dbReference type="InterPro" id="IPR036005">
    <property type="entry name" value="Creatinase/aminopeptidase-like"/>
</dbReference>
<protein>
    <submittedName>
        <fullName evidence="6">Aminopeptidase P family protein</fullName>
    </submittedName>
</protein>
<evidence type="ECO:0000313" key="6">
    <source>
        <dbReference type="EMBL" id="NDL66251.1"/>
    </source>
</evidence>
<dbReference type="PANTHER" id="PTHR46112:SF3">
    <property type="entry name" value="AMINOPEPTIDASE YPDF"/>
    <property type="match status" value="1"/>
</dbReference>
<keyword evidence="7" id="KW-1185">Reference proteome</keyword>
<evidence type="ECO:0000256" key="1">
    <source>
        <dbReference type="ARBA" id="ARBA00022723"/>
    </source>
</evidence>
<name>A0A7X5HTQ9_9FIRM</name>
<comment type="similarity">
    <text evidence="3">Belongs to the peptidase M24B family.</text>
</comment>
<dbReference type="InterPro" id="IPR050659">
    <property type="entry name" value="Peptidase_M24B"/>
</dbReference>
<dbReference type="Gene3D" id="3.90.230.10">
    <property type="entry name" value="Creatinase/methionine aminopeptidase superfamily"/>
    <property type="match status" value="1"/>
</dbReference>
<evidence type="ECO:0000313" key="7">
    <source>
        <dbReference type="Proteomes" id="UP000461585"/>
    </source>
</evidence>
<dbReference type="EMBL" id="JAAEEH010000001">
    <property type="protein sequence ID" value="NDL66251.1"/>
    <property type="molecule type" value="Genomic_DNA"/>
</dbReference>
<dbReference type="InterPro" id="IPR000994">
    <property type="entry name" value="Pept_M24"/>
</dbReference>
<gene>
    <name evidence="6" type="ORF">GXN74_00635</name>
</gene>
<proteinExistence type="inferred from homology"/>
<comment type="caution">
    <text evidence="6">The sequence shown here is derived from an EMBL/GenBank/DDBJ whole genome shotgun (WGS) entry which is preliminary data.</text>
</comment>
<sequence length="355" mass="39069">MDRIGKLMDVLKPLEVEAVLVQEPSNRYYLSGFTGSAGSLLLAGGERFLVTDFRYLEQAAEECLGIQVWDQGREGPYAAIAKILEQKGIGRLGFEEDMVTWRAWKRMEEAMPRTTLVPVSEQILRLRTRKDPEEIEKIGKAAKLGDLAFAHILGELRPGVSELEVALEIECFLRRNGAQKLSFDTIAASGPRSSLPHAQPTERKLVQGDFLTLDFGCVLDHYCSDMTRTVVLGKADVRQKEIYGVVRQAQETALSGIRPGMTGKEADALARDVIEAAGWGKMFGHGLGHGLGLEVHESPRFSPNDSTVIQENMVMTVEPGIYVPGFGGVRIEDLVVVVKDGVLNMTGSPKELMEL</sequence>
<evidence type="ECO:0000259" key="5">
    <source>
        <dbReference type="Pfam" id="PF01321"/>
    </source>
</evidence>
<dbReference type="AlphaFoldDB" id="A0A7X5HTQ9"/>
<keyword evidence="6" id="KW-0645">Protease</keyword>
<dbReference type="InterPro" id="IPR000587">
    <property type="entry name" value="Creatinase_N"/>
</dbReference>
<dbReference type="GO" id="GO:0046872">
    <property type="term" value="F:metal ion binding"/>
    <property type="evidence" value="ECO:0007669"/>
    <property type="project" value="UniProtKB-KW"/>
</dbReference>
<organism evidence="6 7">
    <name type="scientific">Anaerotalea alkaliphila</name>
    <dbReference type="NCBI Taxonomy" id="2662126"/>
    <lineage>
        <taxon>Bacteria</taxon>
        <taxon>Bacillati</taxon>
        <taxon>Bacillota</taxon>
        <taxon>Clostridia</taxon>
        <taxon>Eubacteriales</taxon>
        <taxon>Anaerotalea</taxon>
    </lineage>
</organism>
<dbReference type="RefSeq" id="WP_162368975.1">
    <property type="nucleotide sequence ID" value="NZ_JAAEEH010000001.1"/>
</dbReference>
<dbReference type="PANTHER" id="PTHR46112">
    <property type="entry name" value="AMINOPEPTIDASE"/>
    <property type="match status" value="1"/>
</dbReference>
<keyword evidence="2" id="KW-0378">Hydrolase</keyword>
<feature type="domain" description="Peptidase M24" evidence="4">
    <location>
        <begin position="136"/>
        <end position="338"/>
    </location>
</feature>
<dbReference type="Gene3D" id="3.40.350.10">
    <property type="entry name" value="Creatinase/prolidase N-terminal domain"/>
    <property type="match status" value="1"/>
</dbReference>
<dbReference type="Proteomes" id="UP000461585">
    <property type="component" value="Unassembled WGS sequence"/>
</dbReference>
<evidence type="ECO:0000259" key="4">
    <source>
        <dbReference type="Pfam" id="PF00557"/>
    </source>
</evidence>
<dbReference type="SUPFAM" id="SSF55920">
    <property type="entry name" value="Creatinase/aminopeptidase"/>
    <property type="match status" value="1"/>
</dbReference>
<keyword evidence="6" id="KW-0031">Aminopeptidase</keyword>
<dbReference type="Pfam" id="PF00557">
    <property type="entry name" value="Peptidase_M24"/>
    <property type="match status" value="1"/>
</dbReference>
<dbReference type="CDD" id="cd01092">
    <property type="entry name" value="APP-like"/>
    <property type="match status" value="1"/>
</dbReference>
<dbReference type="GO" id="GO:0004177">
    <property type="term" value="F:aminopeptidase activity"/>
    <property type="evidence" value="ECO:0007669"/>
    <property type="project" value="UniProtKB-KW"/>
</dbReference>
<feature type="domain" description="Creatinase N-terminal" evidence="5">
    <location>
        <begin position="3"/>
        <end position="127"/>
    </location>
</feature>
<keyword evidence="1 3" id="KW-0479">Metal-binding</keyword>